<feature type="domain" description="SET" evidence="1">
    <location>
        <begin position="31"/>
        <end position="270"/>
    </location>
</feature>
<dbReference type="PANTHER" id="PTHR13271">
    <property type="entry name" value="UNCHARACTERIZED PUTATIVE METHYLTRANSFERASE"/>
    <property type="match status" value="1"/>
</dbReference>
<dbReference type="PANTHER" id="PTHR13271:SF76">
    <property type="entry name" value="SET DOMAIN-CONTAINING PROTEIN 8"/>
    <property type="match status" value="1"/>
</dbReference>
<name>A0ABR1YL33_9PEZI</name>
<dbReference type="InterPro" id="IPR050600">
    <property type="entry name" value="SETD3_SETD6_MTase"/>
</dbReference>
<evidence type="ECO:0000313" key="3">
    <source>
        <dbReference type="Proteomes" id="UP001492380"/>
    </source>
</evidence>
<evidence type="ECO:0000313" key="2">
    <source>
        <dbReference type="EMBL" id="KAK8232446.1"/>
    </source>
</evidence>
<reference evidence="2 3" key="1">
    <citation type="submission" date="2024-04" db="EMBL/GenBank/DDBJ databases">
        <title>Phyllosticta paracitricarpa is synonymous to the EU quarantine fungus P. citricarpa based on phylogenomic analyses.</title>
        <authorList>
            <consortium name="Lawrence Berkeley National Laboratory"/>
            <person name="Van Ingen-Buijs V.A."/>
            <person name="Van Westerhoven A.C."/>
            <person name="Haridas S."/>
            <person name="Skiadas P."/>
            <person name="Martin F."/>
            <person name="Groenewald J.Z."/>
            <person name="Crous P.W."/>
            <person name="Seidl M.F."/>
        </authorList>
    </citation>
    <scope>NUCLEOTIDE SEQUENCE [LARGE SCALE GENOMIC DNA]</scope>
    <source>
        <strain evidence="2 3">CBS 123374</strain>
    </source>
</reference>
<dbReference type="InterPro" id="IPR046341">
    <property type="entry name" value="SET_dom_sf"/>
</dbReference>
<proteinExistence type="predicted"/>
<keyword evidence="3" id="KW-1185">Reference proteome</keyword>
<dbReference type="PROSITE" id="PS50280">
    <property type="entry name" value="SET"/>
    <property type="match status" value="1"/>
</dbReference>
<evidence type="ECO:0000259" key="1">
    <source>
        <dbReference type="PROSITE" id="PS50280"/>
    </source>
</evidence>
<dbReference type="InterPro" id="IPR001214">
    <property type="entry name" value="SET_dom"/>
</dbReference>
<dbReference type="SUPFAM" id="SSF82199">
    <property type="entry name" value="SET domain"/>
    <property type="match status" value="1"/>
</dbReference>
<dbReference type="CDD" id="cd10527">
    <property type="entry name" value="SET_LSMT"/>
    <property type="match status" value="1"/>
</dbReference>
<dbReference type="EMBL" id="JBBWRZ010000007">
    <property type="protein sequence ID" value="KAK8232446.1"/>
    <property type="molecule type" value="Genomic_DNA"/>
</dbReference>
<gene>
    <name evidence="2" type="ORF">HDK90DRAFT_490141</name>
</gene>
<protein>
    <recommendedName>
        <fullName evidence="1">SET domain-containing protein</fullName>
    </recommendedName>
</protein>
<sequence length="484" mass="55202">MLIRRGRQEGWLTLPMKALKPWADLNGVAFNNVSVGPLPGLEHRGSAVVAERDLDGDNNEPLMTIPRDLVLSLDGVRLYAKSDKHLRQLLEVLGDFGMTARISILVFLLYQSSISRPDTKIGVKNPMTEYVKFLPQELLPTFWTEEERTLLIGTTLKPAVEAKLKSLNKEYEKLHKLTESITWCNDDWWFDDTYGLTFDDWLQVDAMYRSRALEFPGIGDCMVPGVDMANHASGEDTAALYEVDPKGNAVLLLREGKSISQGEEVTITYGDKKGACEMLFSYGFIEDSMISARELFLELEIPQDDPLKVAKMHINKAAPGVKVFDSEEPNASSEGTSWMSEFIWLVIVNEEDGLEFQVLQTNDGGRELQVFWKEEKLEEPHKLEELLKAHPLWEVFQLRAVALIQDRVESQLRVLHSTENDVRGVDKDGELVRQGVWNLAMRFRDLERDLLERSYGDLEEEKEKLLATETVQQYLAEQQEEDFS</sequence>
<dbReference type="Gene3D" id="3.90.1410.10">
    <property type="entry name" value="set domain protein methyltransferase, domain 1"/>
    <property type="match status" value="1"/>
</dbReference>
<organism evidence="2 3">
    <name type="scientific">Phyllosticta capitalensis</name>
    <dbReference type="NCBI Taxonomy" id="121624"/>
    <lineage>
        <taxon>Eukaryota</taxon>
        <taxon>Fungi</taxon>
        <taxon>Dikarya</taxon>
        <taxon>Ascomycota</taxon>
        <taxon>Pezizomycotina</taxon>
        <taxon>Dothideomycetes</taxon>
        <taxon>Dothideomycetes incertae sedis</taxon>
        <taxon>Botryosphaeriales</taxon>
        <taxon>Phyllostictaceae</taxon>
        <taxon>Phyllosticta</taxon>
    </lineage>
</organism>
<comment type="caution">
    <text evidence="2">The sequence shown here is derived from an EMBL/GenBank/DDBJ whole genome shotgun (WGS) entry which is preliminary data.</text>
</comment>
<dbReference type="Proteomes" id="UP001492380">
    <property type="component" value="Unassembled WGS sequence"/>
</dbReference>
<accession>A0ABR1YL33</accession>